<evidence type="ECO:0000313" key="7">
    <source>
        <dbReference type="EMBL" id="GAA4330762.1"/>
    </source>
</evidence>
<organism evidence="7 8">
    <name type="scientific">Mucilaginibacter gynuensis</name>
    <dbReference type="NCBI Taxonomy" id="1302236"/>
    <lineage>
        <taxon>Bacteria</taxon>
        <taxon>Pseudomonadati</taxon>
        <taxon>Bacteroidota</taxon>
        <taxon>Sphingobacteriia</taxon>
        <taxon>Sphingobacteriales</taxon>
        <taxon>Sphingobacteriaceae</taxon>
        <taxon>Mucilaginibacter</taxon>
    </lineage>
</organism>
<feature type="transmembrane region" description="Helical" evidence="5">
    <location>
        <begin position="55"/>
        <end position="78"/>
    </location>
</feature>
<evidence type="ECO:0000259" key="6">
    <source>
        <dbReference type="Pfam" id="PF06271"/>
    </source>
</evidence>
<keyword evidence="2 5" id="KW-0812">Transmembrane</keyword>
<reference evidence="8" key="1">
    <citation type="journal article" date="2019" name="Int. J. Syst. Evol. Microbiol.">
        <title>The Global Catalogue of Microorganisms (GCM) 10K type strain sequencing project: providing services to taxonomists for standard genome sequencing and annotation.</title>
        <authorList>
            <consortium name="The Broad Institute Genomics Platform"/>
            <consortium name="The Broad Institute Genome Sequencing Center for Infectious Disease"/>
            <person name="Wu L."/>
            <person name="Ma J."/>
        </authorList>
    </citation>
    <scope>NUCLEOTIDE SEQUENCE [LARGE SCALE GENOMIC DNA]</scope>
    <source>
        <strain evidence="8">JCM 17705</strain>
    </source>
</reference>
<dbReference type="Proteomes" id="UP001500582">
    <property type="component" value="Unassembled WGS sequence"/>
</dbReference>
<evidence type="ECO:0000256" key="4">
    <source>
        <dbReference type="ARBA" id="ARBA00023136"/>
    </source>
</evidence>
<keyword evidence="8" id="KW-1185">Reference proteome</keyword>
<sequence>MQTVTIHTTQNIDIDYEIASLGDRVLARLIDYGIFFVLAIIIGIGGVAALGDGPLVGFIFVGLFALFVFYDLICEAIFNGQSAGKRIMKIKVISLDGARPSFGQYLMRWLFRLVDFAITGQLGGLICAASTKNIQRIGDIVAGTVLIKTTPRTKMEHIVFKPSEDTYEPVFKETSMLGDKDVALVGDVINTYYKTGNAVVVYNMAARIKTHLNITAPENMNDLVFLQTIVKDYSHITAQTDAM</sequence>
<evidence type="ECO:0000256" key="5">
    <source>
        <dbReference type="SAM" id="Phobius"/>
    </source>
</evidence>
<proteinExistence type="predicted"/>
<keyword evidence="3 5" id="KW-1133">Transmembrane helix</keyword>
<protein>
    <submittedName>
        <fullName evidence="7">RDD family protein</fullName>
    </submittedName>
</protein>
<dbReference type="InterPro" id="IPR010432">
    <property type="entry name" value="RDD"/>
</dbReference>
<dbReference type="PANTHER" id="PTHR38480">
    <property type="entry name" value="SLR0254 PROTEIN"/>
    <property type="match status" value="1"/>
</dbReference>
<evidence type="ECO:0000256" key="3">
    <source>
        <dbReference type="ARBA" id="ARBA00022989"/>
    </source>
</evidence>
<evidence type="ECO:0000256" key="1">
    <source>
        <dbReference type="ARBA" id="ARBA00004141"/>
    </source>
</evidence>
<feature type="domain" description="RDD" evidence="6">
    <location>
        <begin position="19"/>
        <end position="143"/>
    </location>
</feature>
<gene>
    <name evidence="7" type="ORF">GCM10023149_36170</name>
</gene>
<dbReference type="Pfam" id="PF06271">
    <property type="entry name" value="RDD"/>
    <property type="match status" value="1"/>
</dbReference>
<comment type="caution">
    <text evidence="7">The sequence shown here is derived from an EMBL/GenBank/DDBJ whole genome shotgun (WGS) entry which is preliminary data.</text>
</comment>
<dbReference type="EMBL" id="BAABFT010000010">
    <property type="protein sequence ID" value="GAA4330762.1"/>
    <property type="molecule type" value="Genomic_DNA"/>
</dbReference>
<dbReference type="PANTHER" id="PTHR38480:SF1">
    <property type="entry name" value="SLR0254 PROTEIN"/>
    <property type="match status" value="1"/>
</dbReference>
<evidence type="ECO:0000313" key="8">
    <source>
        <dbReference type="Proteomes" id="UP001500582"/>
    </source>
</evidence>
<name>A0ABP8GX59_9SPHI</name>
<dbReference type="RefSeq" id="WP_345212556.1">
    <property type="nucleotide sequence ID" value="NZ_BAABFT010000010.1"/>
</dbReference>
<feature type="transmembrane region" description="Helical" evidence="5">
    <location>
        <begin position="29"/>
        <end position="49"/>
    </location>
</feature>
<comment type="subcellular location">
    <subcellularLocation>
        <location evidence="1">Membrane</location>
        <topology evidence="1">Multi-pass membrane protein</topology>
    </subcellularLocation>
</comment>
<evidence type="ECO:0000256" key="2">
    <source>
        <dbReference type="ARBA" id="ARBA00022692"/>
    </source>
</evidence>
<keyword evidence="4 5" id="KW-0472">Membrane</keyword>
<accession>A0ABP8GX59</accession>